<dbReference type="PANTHER" id="PTHR30454">
    <property type="entry name" value="4-HYDROXY-3-METHYLBUT-2-EN-1-YL DIPHOSPHATE SYNTHASE"/>
    <property type="match status" value="1"/>
</dbReference>
<protein>
    <submittedName>
        <fullName evidence="4">DH200=94 genomic scaffold, scaffold_6738</fullName>
    </submittedName>
</protein>
<dbReference type="GO" id="GO:0046429">
    <property type="term" value="F:4-hydroxy-3-methylbut-2-en-1-yl diphosphate synthase activity (ferredoxin)"/>
    <property type="evidence" value="ECO:0007669"/>
    <property type="project" value="InterPro"/>
</dbReference>
<dbReference type="OrthoDB" id="429167at2759"/>
<reference evidence="5" key="1">
    <citation type="journal article" date="2014" name="Science">
        <title>The coffee genome provides insight into the convergent evolution of caffeine biosynthesis.</title>
        <authorList>
            <person name="Denoeud F."/>
            <person name="Carretero-Paulet L."/>
            <person name="Dereeper A."/>
            <person name="Droc G."/>
            <person name="Guyot R."/>
            <person name="Pietrella M."/>
            <person name="Zheng C."/>
            <person name="Alberti A."/>
            <person name="Anthony F."/>
            <person name="Aprea G."/>
            <person name="Aury J.M."/>
            <person name="Bento P."/>
            <person name="Bernard M."/>
            <person name="Bocs S."/>
            <person name="Campa C."/>
            <person name="Cenci A."/>
            <person name="Combes M.C."/>
            <person name="Crouzillat D."/>
            <person name="Da Silva C."/>
            <person name="Daddiego L."/>
            <person name="De Bellis F."/>
            <person name="Dussert S."/>
            <person name="Garsmeur O."/>
            <person name="Gayraud T."/>
            <person name="Guignon V."/>
            <person name="Jahn K."/>
            <person name="Jamilloux V."/>
            <person name="Joet T."/>
            <person name="Labadie K."/>
            <person name="Lan T."/>
            <person name="Leclercq J."/>
            <person name="Lepelley M."/>
            <person name="Leroy T."/>
            <person name="Li L.T."/>
            <person name="Librado P."/>
            <person name="Lopez L."/>
            <person name="Munoz A."/>
            <person name="Noel B."/>
            <person name="Pallavicini A."/>
            <person name="Perrotta G."/>
            <person name="Poncet V."/>
            <person name="Pot D."/>
            <person name="Priyono X."/>
            <person name="Rigoreau M."/>
            <person name="Rouard M."/>
            <person name="Rozas J."/>
            <person name="Tranchant-Dubreuil C."/>
            <person name="VanBuren R."/>
            <person name="Zhang Q."/>
            <person name="Andrade A.C."/>
            <person name="Argout X."/>
            <person name="Bertrand B."/>
            <person name="de Kochko A."/>
            <person name="Graziosi G."/>
            <person name="Henry R.J."/>
            <person name="Jayarama X."/>
            <person name="Ming R."/>
            <person name="Nagai C."/>
            <person name="Rounsley S."/>
            <person name="Sankoff D."/>
            <person name="Giuliano G."/>
            <person name="Albert V.A."/>
            <person name="Wincker P."/>
            <person name="Lashermes P."/>
        </authorList>
    </citation>
    <scope>NUCLEOTIDE SEQUENCE [LARGE SCALE GENOMIC DNA]</scope>
    <source>
        <strain evidence="5">cv. DH200-94</strain>
    </source>
</reference>
<dbReference type="GO" id="GO:0051539">
    <property type="term" value="F:4 iron, 4 sulfur cluster binding"/>
    <property type="evidence" value="ECO:0007669"/>
    <property type="project" value="UniProtKB-KW"/>
</dbReference>
<evidence type="ECO:0000313" key="4">
    <source>
        <dbReference type="EMBL" id="CDP21797.1"/>
    </source>
</evidence>
<keyword evidence="5" id="KW-1185">Reference proteome</keyword>
<dbReference type="Proteomes" id="UP000295252">
    <property type="component" value="Unassembled WGS sequence"/>
</dbReference>
<dbReference type="InterPro" id="IPR011005">
    <property type="entry name" value="Dihydropteroate_synth-like_sf"/>
</dbReference>
<dbReference type="Pfam" id="PF04551">
    <property type="entry name" value="GcpE"/>
    <property type="match status" value="1"/>
</dbReference>
<gene>
    <name evidence="4" type="ORF">GSCOC_T00009815001</name>
</gene>
<dbReference type="AlphaFoldDB" id="A0A068VMF9"/>
<dbReference type="GO" id="GO:0019288">
    <property type="term" value="P:isopentenyl diphosphate biosynthetic process, methylerythritol 4-phosphate pathway"/>
    <property type="evidence" value="ECO:0007669"/>
    <property type="project" value="TreeGrafter"/>
</dbReference>
<feature type="domain" description="IspG TIM-barrel" evidence="3">
    <location>
        <begin position="2"/>
        <end position="45"/>
    </location>
</feature>
<dbReference type="GO" id="GO:0016114">
    <property type="term" value="P:terpenoid biosynthetic process"/>
    <property type="evidence" value="ECO:0007669"/>
    <property type="project" value="InterPro"/>
</dbReference>
<evidence type="ECO:0000256" key="2">
    <source>
        <dbReference type="ARBA" id="ARBA00022485"/>
    </source>
</evidence>
<dbReference type="PANTHER" id="PTHR30454:SF0">
    <property type="entry name" value="4-HYDROXY-3-METHYLBUT-2-EN-1-YL DIPHOSPHATE SYNTHASE (FERREDOXIN), CHLOROPLASTIC"/>
    <property type="match status" value="1"/>
</dbReference>
<evidence type="ECO:0000313" key="5">
    <source>
        <dbReference type="Proteomes" id="UP000295252"/>
    </source>
</evidence>
<proteinExistence type="predicted"/>
<organism evidence="4 5">
    <name type="scientific">Coffea canephora</name>
    <name type="common">Robusta coffee</name>
    <dbReference type="NCBI Taxonomy" id="49390"/>
    <lineage>
        <taxon>Eukaryota</taxon>
        <taxon>Viridiplantae</taxon>
        <taxon>Streptophyta</taxon>
        <taxon>Embryophyta</taxon>
        <taxon>Tracheophyta</taxon>
        <taxon>Spermatophyta</taxon>
        <taxon>Magnoliopsida</taxon>
        <taxon>eudicotyledons</taxon>
        <taxon>Gunneridae</taxon>
        <taxon>Pentapetalae</taxon>
        <taxon>asterids</taxon>
        <taxon>lamiids</taxon>
        <taxon>Gentianales</taxon>
        <taxon>Rubiaceae</taxon>
        <taxon>Ixoroideae</taxon>
        <taxon>Gardenieae complex</taxon>
        <taxon>Bertiereae - Coffeeae clade</taxon>
        <taxon>Coffeeae</taxon>
        <taxon>Coffea</taxon>
    </lineage>
</organism>
<dbReference type="EMBL" id="HG745822">
    <property type="protein sequence ID" value="CDP21797.1"/>
    <property type="molecule type" value="Genomic_DNA"/>
</dbReference>
<keyword evidence="2" id="KW-0004">4Fe-4S</keyword>
<accession>A0A068VMF9</accession>
<evidence type="ECO:0000259" key="3">
    <source>
        <dbReference type="Pfam" id="PF04551"/>
    </source>
</evidence>
<dbReference type="STRING" id="49390.A0A068VMF9"/>
<comment type="cofactor">
    <cofactor evidence="1">
        <name>[4Fe-4S] cluster</name>
        <dbReference type="ChEBI" id="CHEBI:49883"/>
    </cofactor>
</comment>
<keyword evidence="2" id="KW-0479">Metal-binding</keyword>
<evidence type="ECO:0000256" key="1">
    <source>
        <dbReference type="ARBA" id="ARBA00001966"/>
    </source>
</evidence>
<dbReference type="Gramene" id="CDP21797">
    <property type="protein sequence ID" value="CDP21797"/>
    <property type="gene ID" value="GSCOC_T00009815001"/>
</dbReference>
<dbReference type="PhylomeDB" id="A0A068VMF9"/>
<dbReference type="InterPro" id="IPR058578">
    <property type="entry name" value="IspG_TIM"/>
</dbReference>
<keyword evidence="2" id="KW-0408">Iron</keyword>
<name>A0A068VMF9_COFCA</name>
<dbReference type="Gene3D" id="3.20.20.20">
    <property type="entry name" value="Dihydropteroate synthase-like"/>
    <property type="match status" value="1"/>
</dbReference>
<dbReference type="InParanoid" id="A0A068VMF9"/>
<feature type="non-terminal residue" evidence="4">
    <location>
        <position position="1"/>
    </location>
</feature>
<keyword evidence="2" id="KW-0411">Iron-sulfur</keyword>
<dbReference type="GO" id="GO:0009507">
    <property type="term" value="C:chloroplast"/>
    <property type="evidence" value="ECO:0007669"/>
    <property type="project" value="TreeGrafter"/>
</dbReference>
<dbReference type="InterPro" id="IPR004588">
    <property type="entry name" value="IspG_bac-typ"/>
</dbReference>
<sequence>RVQTMTTTDTKDVAGTVEQVMGIADKGADLVRITVQGKREADACYDLI</sequence>